<dbReference type="SMART" id="SM00456">
    <property type="entry name" value="WW"/>
    <property type="match status" value="1"/>
</dbReference>
<sequence length="318" mass="36182">MSEFWVSQGRVYCEFCKCWYADNKVEKETHERGSKHQELKTKALASIRKISEFNAKEQDKIECYLAEADRAAREAYKRDLREAGVTAKSLKRQRRDEEKQLEAEREKEKQKEEAKDWHEAKDSSGNIYYWNSKTRETRWKPPPMWECKQKSIESAAAEGASNVKISKPSFKKSGKGLFKSSAGTNNTSNSTTAGLKSNSAFAKTLSWKGADDAKAGSKRSNDVAYGTWVPKKTEEVHEEVKQETAESLGLPPEADAFYEQEANDEDKYKGFTYKDERFKVGGEKQAEIISVGDETGKVEPVAFKKKKFGGNTRKRTFD</sequence>
<dbReference type="SUPFAM" id="SSF57667">
    <property type="entry name" value="beta-beta-alpha zinc fingers"/>
    <property type="match status" value="1"/>
</dbReference>
<dbReference type="CDD" id="cd00201">
    <property type="entry name" value="WW"/>
    <property type="match status" value="1"/>
</dbReference>
<evidence type="ECO:0000256" key="1">
    <source>
        <dbReference type="ARBA" id="ARBA00004123"/>
    </source>
</evidence>
<dbReference type="InterPro" id="IPR040023">
    <property type="entry name" value="WBP4"/>
</dbReference>
<proteinExistence type="predicted"/>
<feature type="region of interest" description="Disordered" evidence="6">
    <location>
        <begin position="238"/>
        <end position="263"/>
    </location>
</feature>
<dbReference type="Pfam" id="PF06220">
    <property type="entry name" value="zf-U1"/>
    <property type="match status" value="1"/>
</dbReference>
<dbReference type="PANTHER" id="PTHR13173:SF10">
    <property type="entry name" value="WW DOMAIN-BINDING PROTEIN 4"/>
    <property type="match status" value="1"/>
</dbReference>
<dbReference type="EMBL" id="OU015566">
    <property type="protein sequence ID" value="CAG5105238.1"/>
    <property type="molecule type" value="Genomic_DNA"/>
</dbReference>
<keyword evidence="4" id="KW-0862">Zinc</keyword>
<dbReference type="InterPro" id="IPR000690">
    <property type="entry name" value="Matrin/U1-C_Znf_C2H2"/>
</dbReference>
<dbReference type="PROSITE" id="PS50171">
    <property type="entry name" value="ZF_MATRIN"/>
    <property type="match status" value="1"/>
</dbReference>
<dbReference type="Proteomes" id="UP001158576">
    <property type="component" value="Chromosome 1"/>
</dbReference>
<feature type="region of interest" description="Disordered" evidence="6">
    <location>
        <begin position="157"/>
        <end position="196"/>
    </location>
</feature>
<keyword evidence="10" id="KW-1185">Reference proteome</keyword>
<dbReference type="InterPro" id="IPR036236">
    <property type="entry name" value="Znf_C2H2_sf"/>
</dbReference>
<name>A0ABN7SPK4_OIKDI</name>
<evidence type="ECO:0000259" key="8">
    <source>
        <dbReference type="PROSITE" id="PS50171"/>
    </source>
</evidence>
<feature type="region of interest" description="Disordered" evidence="6">
    <location>
        <begin position="86"/>
        <end position="120"/>
    </location>
</feature>
<dbReference type="InterPro" id="IPR003604">
    <property type="entry name" value="Matrin/U1-like-C_Znf_C2H2"/>
</dbReference>
<dbReference type="InterPro" id="IPR036020">
    <property type="entry name" value="WW_dom_sf"/>
</dbReference>
<dbReference type="SUPFAM" id="SSF51045">
    <property type="entry name" value="WW domain"/>
    <property type="match status" value="1"/>
</dbReference>
<evidence type="ECO:0000313" key="10">
    <source>
        <dbReference type="Proteomes" id="UP001158576"/>
    </source>
</evidence>
<comment type="subcellular location">
    <subcellularLocation>
        <location evidence="1">Nucleus</location>
    </subcellularLocation>
</comment>
<organism evidence="9 10">
    <name type="scientific">Oikopleura dioica</name>
    <name type="common">Tunicate</name>
    <dbReference type="NCBI Taxonomy" id="34765"/>
    <lineage>
        <taxon>Eukaryota</taxon>
        <taxon>Metazoa</taxon>
        <taxon>Chordata</taxon>
        <taxon>Tunicata</taxon>
        <taxon>Appendicularia</taxon>
        <taxon>Copelata</taxon>
        <taxon>Oikopleuridae</taxon>
        <taxon>Oikopleura</taxon>
    </lineage>
</organism>
<dbReference type="Gene3D" id="2.20.70.10">
    <property type="match status" value="1"/>
</dbReference>
<evidence type="ECO:0000256" key="2">
    <source>
        <dbReference type="ARBA" id="ARBA00022723"/>
    </source>
</evidence>
<dbReference type="Pfam" id="PF00397">
    <property type="entry name" value="WW"/>
    <property type="match status" value="1"/>
</dbReference>
<keyword evidence="3" id="KW-0863">Zinc-finger</keyword>
<keyword evidence="5" id="KW-0539">Nucleus</keyword>
<dbReference type="SMART" id="SM00451">
    <property type="entry name" value="ZnF_U1"/>
    <property type="match status" value="1"/>
</dbReference>
<protein>
    <submittedName>
        <fullName evidence="9">Oidioi.mRNA.OKI2018_I69.chr1.g1951.t1.cds</fullName>
    </submittedName>
</protein>
<evidence type="ECO:0000256" key="4">
    <source>
        <dbReference type="ARBA" id="ARBA00022833"/>
    </source>
</evidence>
<dbReference type="PROSITE" id="PS50020">
    <property type="entry name" value="WW_DOMAIN_2"/>
    <property type="match status" value="1"/>
</dbReference>
<gene>
    <name evidence="9" type="ORF">OKIOD_LOCUS10716</name>
</gene>
<evidence type="ECO:0000259" key="7">
    <source>
        <dbReference type="PROSITE" id="PS50020"/>
    </source>
</evidence>
<evidence type="ECO:0000313" key="9">
    <source>
        <dbReference type="EMBL" id="CAG5105238.1"/>
    </source>
</evidence>
<feature type="domain" description="WW" evidence="7">
    <location>
        <begin position="111"/>
        <end position="144"/>
    </location>
</feature>
<dbReference type="PANTHER" id="PTHR13173">
    <property type="entry name" value="WW DOMAIN BINDING PROTEIN 4"/>
    <property type="match status" value="1"/>
</dbReference>
<dbReference type="InterPro" id="IPR013085">
    <property type="entry name" value="U1-CZ_Znf_C2H2"/>
</dbReference>
<dbReference type="PROSITE" id="PS01159">
    <property type="entry name" value="WW_DOMAIN_1"/>
    <property type="match status" value="1"/>
</dbReference>
<evidence type="ECO:0000256" key="3">
    <source>
        <dbReference type="ARBA" id="ARBA00022771"/>
    </source>
</evidence>
<feature type="domain" description="Matrin-type" evidence="8">
    <location>
        <begin position="11"/>
        <end position="42"/>
    </location>
</feature>
<feature type="compositionally biased region" description="Low complexity" evidence="6">
    <location>
        <begin position="175"/>
        <end position="194"/>
    </location>
</feature>
<evidence type="ECO:0000256" key="5">
    <source>
        <dbReference type="ARBA" id="ARBA00023242"/>
    </source>
</evidence>
<reference evidence="9 10" key="1">
    <citation type="submission" date="2021-04" db="EMBL/GenBank/DDBJ databases">
        <authorList>
            <person name="Bliznina A."/>
        </authorList>
    </citation>
    <scope>NUCLEOTIDE SEQUENCE [LARGE SCALE GENOMIC DNA]</scope>
</reference>
<evidence type="ECO:0000256" key="6">
    <source>
        <dbReference type="SAM" id="MobiDB-lite"/>
    </source>
</evidence>
<keyword evidence="2" id="KW-0479">Metal-binding</keyword>
<feature type="compositionally biased region" description="Basic and acidic residues" evidence="6">
    <location>
        <begin position="94"/>
        <end position="120"/>
    </location>
</feature>
<dbReference type="InterPro" id="IPR001202">
    <property type="entry name" value="WW_dom"/>
</dbReference>
<accession>A0ABN7SPK4</accession>